<accession>A0A418XAL4</accession>
<comment type="caution">
    <text evidence="1">The sequence shown here is derived from an EMBL/GenBank/DDBJ whole genome shotgun (WGS) entry which is preliminary data.</text>
</comment>
<sequence length="88" mass="9909">MNKKLGCFQSGFRLGHQTPAVGIPFRLYEGEDVKELEFYAHNPEIAHTALQALSDSRTWQRSWTSTLVQDPNWEKATPVVKLLPPASA</sequence>
<dbReference type="RefSeq" id="WP_119812835.1">
    <property type="nucleotide sequence ID" value="NZ_QYUP01000168.1"/>
</dbReference>
<protein>
    <submittedName>
        <fullName evidence="1">Uncharacterized protein</fullName>
    </submittedName>
</protein>
<evidence type="ECO:0000313" key="2">
    <source>
        <dbReference type="Proteomes" id="UP000284006"/>
    </source>
</evidence>
<organism evidence="1 2">
    <name type="scientific">Massilia cavernae</name>
    <dbReference type="NCBI Taxonomy" id="2320864"/>
    <lineage>
        <taxon>Bacteria</taxon>
        <taxon>Pseudomonadati</taxon>
        <taxon>Pseudomonadota</taxon>
        <taxon>Betaproteobacteria</taxon>
        <taxon>Burkholderiales</taxon>
        <taxon>Oxalobacteraceae</taxon>
        <taxon>Telluria group</taxon>
        <taxon>Massilia</taxon>
    </lineage>
</organism>
<dbReference type="EMBL" id="QYUP01000168">
    <property type="protein sequence ID" value="RJG09535.1"/>
    <property type="molecule type" value="Genomic_DNA"/>
</dbReference>
<reference evidence="1 2" key="1">
    <citation type="submission" date="2018-09" db="EMBL/GenBank/DDBJ databases">
        <authorList>
            <person name="Zhu H."/>
        </authorList>
    </citation>
    <scope>NUCLEOTIDE SEQUENCE [LARGE SCALE GENOMIC DNA]</scope>
    <source>
        <strain evidence="1 2">K1S02-61</strain>
    </source>
</reference>
<dbReference type="Proteomes" id="UP000284006">
    <property type="component" value="Unassembled WGS sequence"/>
</dbReference>
<keyword evidence="2" id="KW-1185">Reference proteome</keyword>
<proteinExistence type="predicted"/>
<gene>
    <name evidence="1" type="ORF">D3872_22250</name>
</gene>
<evidence type="ECO:0000313" key="1">
    <source>
        <dbReference type="EMBL" id="RJG09535.1"/>
    </source>
</evidence>
<name>A0A418XAL4_9BURK</name>
<dbReference type="AlphaFoldDB" id="A0A418XAL4"/>